<accession>A0A1C6RJX4</accession>
<sequence>MTDQQVTRDGVRVTLRADRTGTAYLYTWDGDRSLGSHTVDLTAGRSVTVVVPVAGGTPTSLLAAFEAGDGARADQVSVR</sequence>
<gene>
    <name evidence="1" type="ORF">GA0074692_0140</name>
</gene>
<dbReference type="RefSeq" id="WP_091638566.1">
    <property type="nucleotide sequence ID" value="NZ_FMHW01000002.1"/>
</dbReference>
<dbReference type="EMBL" id="FMHW01000002">
    <property type="protein sequence ID" value="SCL17315.1"/>
    <property type="molecule type" value="Genomic_DNA"/>
</dbReference>
<dbReference type="AlphaFoldDB" id="A0A1C6RJX4"/>
<proteinExistence type="predicted"/>
<evidence type="ECO:0000313" key="1">
    <source>
        <dbReference type="EMBL" id="SCL17315.1"/>
    </source>
</evidence>
<dbReference type="STRING" id="145854.GA0074692_0140"/>
<organism evidence="1 2">
    <name type="scientific">Micromonospora pallida</name>
    <dbReference type="NCBI Taxonomy" id="145854"/>
    <lineage>
        <taxon>Bacteria</taxon>
        <taxon>Bacillati</taxon>
        <taxon>Actinomycetota</taxon>
        <taxon>Actinomycetes</taxon>
        <taxon>Micromonosporales</taxon>
        <taxon>Micromonosporaceae</taxon>
        <taxon>Micromonospora</taxon>
    </lineage>
</organism>
<dbReference type="OrthoDB" id="3913894at2"/>
<keyword evidence="2" id="KW-1185">Reference proteome</keyword>
<protein>
    <submittedName>
        <fullName evidence="1">Uncharacterized protein</fullName>
    </submittedName>
</protein>
<reference evidence="2" key="1">
    <citation type="submission" date="2016-06" db="EMBL/GenBank/DDBJ databases">
        <authorList>
            <person name="Varghese N."/>
            <person name="Submissions Spin"/>
        </authorList>
    </citation>
    <scope>NUCLEOTIDE SEQUENCE [LARGE SCALE GENOMIC DNA]</scope>
    <source>
        <strain evidence="2">DSM 43817</strain>
    </source>
</reference>
<name>A0A1C6RJX4_9ACTN</name>
<dbReference type="Proteomes" id="UP000198959">
    <property type="component" value="Unassembled WGS sequence"/>
</dbReference>
<evidence type="ECO:0000313" key="2">
    <source>
        <dbReference type="Proteomes" id="UP000198959"/>
    </source>
</evidence>